<feature type="chain" id="PRO_5036191385" description="Prefoldin subunit 2" evidence="4">
    <location>
        <begin position="18"/>
        <end position="135"/>
    </location>
</feature>
<keyword evidence="2" id="KW-0143">Chaperone</keyword>
<feature type="signal peptide" evidence="4">
    <location>
        <begin position="1"/>
        <end position="17"/>
    </location>
</feature>
<evidence type="ECO:0000256" key="3">
    <source>
        <dbReference type="SAM" id="Coils"/>
    </source>
</evidence>
<evidence type="ECO:0008006" key="7">
    <source>
        <dbReference type="Google" id="ProtNLM"/>
    </source>
</evidence>
<dbReference type="GO" id="GO:0016272">
    <property type="term" value="C:prefoldin complex"/>
    <property type="evidence" value="ECO:0007669"/>
    <property type="project" value="InterPro"/>
</dbReference>
<name>A0A6S8BIC5_9STRA</name>
<dbReference type="InterPro" id="IPR002777">
    <property type="entry name" value="PFD_beta-like"/>
</dbReference>
<dbReference type="EMBL" id="HBIN01008115">
    <property type="protein sequence ID" value="CAE0435726.1"/>
    <property type="molecule type" value="Transcribed_RNA"/>
</dbReference>
<reference evidence="5" key="1">
    <citation type="submission" date="2021-01" db="EMBL/GenBank/DDBJ databases">
        <authorList>
            <person name="Corre E."/>
            <person name="Pelletier E."/>
            <person name="Niang G."/>
            <person name="Scheremetjew M."/>
            <person name="Finn R."/>
            <person name="Kale V."/>
            <person name="Holt S."/>
            <person name="Cochrane G."/>
            <person name="Meng A."/>
            <person name="Brown T."/>
            <person name="Cohen L."/>
        </authorList>
    </citation>
    <scope>NUCLEOTIDE SEQUENCE</scope>
    <source>
        <strain evidence="5">GSBS06</strain>
    </source>
</reference>
<dbReference type="GO" id="GO:0006457">
    <property type="term" value="P:protein folding"/>
    <property type="evidence" value="ECO:0007669"/>
    <property type="project" value="InterPro"/>
</dbReference>
<gene>
    <name evidence="5" type="ORF">ASTO00021_LOCUS6006</name>
    <name evidence="6" type="ORF">ASTO00021_LOCUS6007</name>
</gene>
<comment type="similarity">
    <text evidence="1">Belongs to the prefoldin subunit beta family.</text>
</comment>
<dbReference type="EMBL" id="HBIN01008116">
    <property type="protein sequence ID" value="CAE0435727.1"/>
    <property type="molecule type" value="Transcribed_RNA"/>
</dbReference>
<evidence type="ECO:0000313" key="6">
    <source>
        <dbReference type="EMBL" id="CAE0435727.1"/>
    </source>
</evidence>
<dbReference type="Gene3D" id="1.10.287.370">
    <property type="match status" value="1"/>
</dbReference>
<dbReference type="GO" id="GO:0051082">
    <property type="term" value="F:unfolded protein binding"/>
    <property type="evidence" value="ECO:0007669"/>
    <property type="project" value="InterPro"/>
</dbReference>
<evidence type="ECO:0000256" key="1">
    <source>
        <dbReference type="ARBA" id="ARBA00008045"/>
    </source>
</evidence>
<dbReference type="InterPro" id="IPR027235">
    <property type="entry name" value="PFD2"/>
</dbReference>
<proteinExistence type="inferred from homology"/>
<feature type="coiled-coil region" evidence="3">
    <location>
        <begin position="80"/>
        <end position="107"/>
    </location>
</feature>
<dbReference type="AlphaFoldDB" id="A0A6S8BIC5"/>
<evidence type="ECO:0000256" key="2">
    <source>
        <dbReference type="ARBA" id="ARBA00023186"/>
    </source>
</evidence>
<dbReference type="PANTHER" id="PTHR13303">
    <property type="entry name" value="PREFOLDIN SUBUNIT 2"/>
    <property type="match status" value="1"/>
</dbReference>
<protein>
    <recommendedName>
        <fullName evidence="7">Prefoldin subunit 2</fullName>
    </recommendedName>
</protein>
<dbReference type="CDD" id="cd23163">
    <property type="entry name" value="Prefoldin_2"/>
    <property type="match status" value="1"/>
</dbReference>
<organism evidence="5">
    <name type="scientific">Aplanochytrium stocchinoi</name>
    <dbReference type="NCBI Taxonomy" id="215587"/>
    <lineage>
        <taxon>Eukaryota</taxon>
        <taxon>Sar</taxon>
        <taxon>Stramenopiles</taxon>
        <taxon>Bigyra</taxon>
        <taxon>Labyrinthulomycetes</taxon>
        <taxon>Thraustochytrida</taxon>
        <taxon>Thraustochytriidae</taxon>
        <taxon>Aplanochytrium</taxon>
    </lineage>
</organism>
<dbReference type="SUPFAM" id="SSF46579">
    <property type="entry name" value="Prefoldin"/>
    <property type="match status" value="1"/>
</dbReference>
<keyword evidence="3" id="KW-0175">Coiled coil</keyword>
<evidence type="ECO:0000256" key="4">
    <source>
        <dbReference type="SAM" id="SignalP"/>
    </source>
</evidence>
<evidence type="ECO:0000313" key="5">
    <source>
        <dbReference type="EMBL" id="CAE0435726.1"/>
    </source>
</evidence>
<keyword evidence="4" id="KW-0732">Signal</keyword>
<dbReference type="InterPro" id="IPR009053">
    <property type="entry name" value="Prefoldin"/>
</dbReference>
<accession>A0A6S8BIC5</accession>
<sequence>MLQRILIFVVIPDLCLCILRQEASSFAQKITELEAEANEHQLVIDTIKDLDPQRKCFRLINDVLVEQTVGETLPTISGNMENMRTVIQTLKQKLQEKEKEADDIFKDVGQAGANLPAPQKQLLAEEMQAANNANM</sequence>
<dbReference type="Pfam" id="PF01920">
    <property type="entry name" value="Prefoldin_2"/>
    <property type="match status" value="1"/>
</dbReference>